<feature type="compositionally biased region" description="Basic and acidic residues" evidence="1">
    <location>
        <begin position="598"/>
        <end position="619"/>
    </location>
</feature>
<evidence type="ECO:0000313" key="2">
    <source>
        <dbReference type="EMBL" id="KIP11560.1"/>
    </source>
</evidence>
<evidence type="ECO:0000256" key="1">
    <source>
        <dbReference type="SAM" id="MobiDB-lite"/>
    </source>
</evidence>
<dbReference type="EMBL" id="KN840445">
    <property type="protein sequence ID" value="KIP11560.1"/>
    <property type="molecule type" value="Genomic_DNA"/>
</dbReference>
<dbReference type="STRING" id="745531.A0A0C3SF68"/>
<name>A0A0C3SF68_PHLG1</name>
<feature type="compositionally biased region" description="Basic and acidic residues" evidence="1">
    <location>
        <begin position="121"/>
        <end position="142"/>
    </location>
</feature>
<evidence type="ECO:0008006" key="4">
    <source>
        <dbReference type="Google" id="ProtNLM"/>
    </source>
</evidence>
<accession>A0A0C3SF68</accession>
<feature type="compositionally biased region" description="Basic and acidic residues" evidence="1">
    <location>
        <begin position="706"/>
        <end position="722"/>
    </location>
</feature>
<feature type="compositionally biased region" description="Basic and acidic residues" evidence="1">
    <location>
        <begin position="369"/>
        <end position="383"/>
    </location>
</feature>
<feature type="compositionally biased region" description="Basic and acidic residues" evidence="1">
    <location>
        <begin position="525"/>
        <end position="574"/>
    </location>
</feature>
<proteinExistence type="predicted"/>
<feature type="region of interest" description="Disordered" evidence="1">
    <location>
        <begin position="311"/>
        <end position="722"/>
    </location>
</feature>
<dbReference type="Proteomes" id="UP000053257">
    <property type="component" value="Unassembled WGS sequence"/>
</dbReference>
<gene>
    <name evidence="2" type="ORF">PHLGIDRAFT_124712</name>
</gene>
<dbReference type="HOGENOM" id="CLU_012434_0_0_1"/>
<feature type="compositionally biased region" description="Pro residues" evidence="1">
    <location>
        <begin position="627"/>
        <end position="641"/>
    </location>
</feature>
<sequence>MSLPDSGRLVLQGPAMPGDPTQANPKKSAIFLRLSAETFAALERDTKMDIELTGQPKLYIGDACFTMRSADIGETSQELYVRMLQANKAGAAPLKLQGNIVGRFAVERELGEKVEKDIRERSHQLEKSKHDRTIQRLNEIPKDLAPTKTQVKSKKPTKVTKSTPAGHAPTDPSRSASTSLQPSRVASQRPSPRPSNPSADTARSHQVPTTRSRLLHYVALHPRTGEEIMRNVAGQDMSIRSEVETLISQTLEKIPVQRNGTNPDAGKWQLKTEAWLHVRPFDYDGLKPTERSSLARQARLAYGSLNIPQTDSRWANVREQPNASDSTRSSRSPLPPAAAPPETKKPMPTKKIQPVQTIVKRRVVGTVQAKDESVRIPKIEREATPTIPPAKTTARREPGSGFRAKSDSSTPPATDSPMLSAAQPVKKPSPAPRREAPSPAPGPSRSSAAMPPPQGKPQPRERTPLSQDIKKKKEPSSAAHPDSSREKTRPTLRDEPLDRIRKRARDAAESEYSDREPMISFKKRKLEESRQDKERERDWDRDTPKEREKGRQGERERERPKEKARDRVEVKTEQRNPSLPKKPVTQDASPRVAQAHPKPIERERDREGERGRERGREPTPRNAGRSPLPPRPRSPALPPRPAAHDRLASVASNNSSHSRYDDHSSRNGSTKGRHTPSFTSSEDDSSESKTVNRKRRDVRRASPPPRKTEARPRKLPSDPEALRDLWDRLYPEYIRKHKRHRRLHDQLSRALSSNKDAEIEIDFDLPSDSELRLVNEDAAKAHEEMIKIKSAYYHLTGEKLDDSYDSQ</sequence>
<feature type="compositionally biased region" description="Basic and acidic residues" evidence="1">
    <location>
        <begin position="458"/>
        <end position="475"/>
    </location>
</feature>
<feature type="compositionally biased region" description="Polar residues" evidence="1">
    <location>
        <begin position="172"/>
        <end position="186"/>
    </location>
</feature>
<feature type="compositionally biased region" description="Low complexity" evidence="1">
    <location>
        <begin position="407"/>
        <end position="417"/>
    </location>
</feature>
<dbReference type="AlphaFoldDB" id="A0A0C3SF68"/>
<keyword evidence="3" id="KW-1185">Reference proteome</keyword>
<dbReference type="InterPro" id="IPR042065">
    <property type="entry name" value="E3_ELL-like"/>
</dbReference>
<feature type="compositionally biased region" description="Low complexity" evidence="1">
    <location>
        <begin position="321"/>
        <end position="332"/>
    </location>
</feature>
<evidence type="ECO:0000313" key="3">
    <source>
        <dbReference type="Proteomes" id="UP000053257"/>
    </source>
</evidence>
<feature type="compositionally biased region" description="Polar residues" evidence="1">
    <location>
        <begin position="199"/>
        <end position="212"/>
    </location>
</feature>
<feature type="compositionally biased region" description="Basic and acidic residues" evidence="1">
    <location>
        <begin position="482"/>
        <end position="517"/>
    </location>
</feature>
<feature type="region of interest" description="Disordered" evidence="1">
    <location>
        <begin position="1"/>
        <end position="25"/>
    </location>
</feature>
<dbReference type="OrthoDB" id="2587563at2759"/>
<feature type="region of interest" description="Disordered" evidence="1">
    <location>
        <begin position="121"/>
        <end position="213"/>
    </location>
</feature>
<protein>
    <recommendedName>
        <fullName evidence="4">RNA polymerase II elongation factor ELL N-terminal domain-containing protein</fullName>
    </recommendedName>
</protein>
<dbReference type="Gene3D" id="1.10.10.2670">
    <property type="entry name" value="E3 ubiquitin-protein ligase"/>
    <property type="match status" value="1"/>
</dbReference>
<reference evidence="2 3" key="1">
    <citation type="journal article" date="2014" name="PLoS Genet.">
        <title>Analysis of the Phlebiopsis gigantea genome, transcriptome and secretome provides insight into its pioneer colonization strategies of wood.</title>
        <authorList>
            <person name="Hori C."/>
            <person name="Ishida T."/>
            <person name="Igarashi K."/>
            <person name="Samejima M."/>
            <person name="Suzuki H."/>
            <person name="Master E."/>
            <person name="Ferreira P."/>
            <person name="Ruiz-Duenas F.J."/>
            <person name="Held B."/>
            <person name="Canessa P."/>
            <person name="Larrondo L.F."/>
            <person name="Schmoll M."/>
            <person name="Druzhinina I.S."/>
            <person name="Kubicek C.P."/>
            <person name="Gaskell J.A."/>
            <person name="Kersten P."/>
            <person name="St John F."/>
            <person name="Glasner J."/>
            <person name="Sabat G."/>
            <person name="Splinter BonDurant S."/>
            <person name="Syed K."/>
            <person name="Yadav J."/>
            <person name="Mgbeahuruike A.C."/>
            <person name="Kovalchuk A."/>
            <person name="Asiegbu F.O."/>
            <person name="Lackner G."/>
            <person name="Hoffmeister D."/>
            <person name="Rencoret J."/>
            <person name="Gutierrez A."/>
            <person name="Sun H."/>
            <person name="Lindquist E."/>
            <person name="Barry K."/>
            <person name="Riley R."/>
            <person name="Grigoriev I.V."/>
            <person name="Henrissat B."/>
            <person name="Kues U."/>
            <person name="Berka R.M."/>
            <person name="Martinez A.T."/>
            <person name="Covert S.F."/>
            <person name="Blanchette R.A."/>
            <person name="Cullen D."/>
        </authorList>
    </citation>
    <scope>NUCLEOTIDE SEQUENCE [LARGE SCALE GENOMIC DNA]</scope>
    <source>
        <strain evidence="2 3">11061_1 CR5-6</strain>
    </source>
</reference>
<organism evidence="2 3">
    <name type="scientific">Phlebiopsis gigantea (strain 11061_1 CR5-6)</name>
    <name type="common">White-rot fungus</name>
    <name type="synonym">Peniophora gigantea</name>
    <dbReference type="NCBI Taxonomy" id="745531"/>
    <lineage>
        <taxon>Eukaryota</taxon>
        <taxon>Fungi</taxon>
        <taxon>Dikarya</taxon>
        <taxon>Basidiomycota</taxon>
        <taxon>Agaricomycotina</taxon>
        <taxon>Agaricomycetes</taxon>
        <taxon>Polyporales</taxon>
        <taxon>Phanerochaetaceae</taxon>
        <taxon>Phlebiopsis</taxon>
    </lineage>
</organism>